<name>A0A367YLT6_9ASCO</name>
<sequence length="336" mass="37061">MSEATSPVIVSLSDLDQGLDPQTLNDAFGPDSLGIIVVKDLPAHFTSLRHQVLTNASRLANLPPSVLSSLEDAESCWLVGWSCGKEKLNNKDTPDFKKGSFYLNCAFHNDATLEGPRRELVEAFPDHKTYTLANLYPPEDSIPGFERDIKSLVNLIIDVGESVARSMDRYIVGTVDGYEKGYLEGLVRSSTCSKARLLHYFPETEKDAGGEDDSWCGEHLDHSCITGLTSALYLNEKQEVVSPGDSDAGLYIRNRHNEIVKVNIPEDCLAFQSGSTLQEVSRGAFKAVPHYVKGASDAVGLCRNTLAVFMQPDLNEMVNENENFAEYSSRILKQNH</sequence>
<dbReference type="Gene3D" id="2.60.120.330">
    <property type="entry name" value="B-lactam Antibiotic, Isopenicillin N Synthase, Chain"/>
    <property type="match status" value="1"/>
</dbReference>
<evidence type="ECO:0000313" key="2">
    <source>
        <dbReference type="Proteomes" id="UP000253472"/>
    </source>
</evidence>
<reference evidence="1 2" key="1">
    <citation type="submission" date="2018-06" db="EMBL/GenBank/DDBJ databases">
        <title>Whole genome sequencing of Candida tropicalis (genome annotated by CSBL at Korea University).</title>
        <authorList>
            <person name="Ahn J."/>
        </authorList>
    </citation>
    <scope>NUCLEOTIDE SEQUENCE [LARGE SCALE GENOMIC DNA]</scope>
    <source>
        <strain evidence="1 2">ATCC 20962</strain>
    </source>
</reference>
<evidence type="ECO:0008006" key="3">
    <source>
        <dbReference type="Google" id="ProtNLM"/>
    </source>
</evidence>
<dbReference type="STRING" id="5486.A0A367YLT6"/>
<gene>
    <name evidence="1" type="ORF">Cantr_01768</name>
</gene>
<dbReference type="PANTHER" id="PTHR48420">
    <property type="entry name" value="NON-HAEM DIOXYGENASE N-TERMINAL DOMAIN-CONTAINING PROTEIN"/>
    <property type="match status" value="1"/>
</dbReference>
<dbReference type="OrthoDB" id="438224at2759"/>
<dbReference type="SUPFAM" id="SSF51197">
    <property type="entry name" value="Clavaminate synthase-like"/>
    <property type="match status" value="1"/>
</dbReference>
<accession>A0A367YLT6</accession>
<evidence type="ECO:0000313" key="1">
    <source>
        <dbReference type="EMBL" id="RCK65981.1"/>
    </source>
</evidence>
<comment type="caution">
    <text evidence="1">The sequence shown here is derived from an EMBL/GenBank/DDBJ whole genome shotgun (WGS) entry which is preliminary data.</text>
</comment>
<dbReference type="Proteomes" id="UP000253472">
    <property type="component" value="Unassembled WGS sequence"/>
</dbReference>
<proteinExistence type="predicted"/>
<protein>
    <recommendedName>
        <fullName evidence="3">Clavaminate synthase-like protein</fullName>
    </recommendedName>
</protein>
<dbReference type="InterPro" id="IPR027443">
    <property type="entry name" value="IPNS-like_sf"/>
</dbReference>
<keyword evidence="2" id="KW-1185">Reference proteome</keyword>
<dbReference type="PANTHER" id="PTHR48420:SF1">
    <property type="entry name" value="NON-HAEM DIOXYGENASE N-TERMINAL DOMAIN-CONTAINING PROTEIN"/>
    <property type="match status" value="1"/>
</dbReference>
<organism evidence="1 2">
    <name type="scientific">Candida viswanathii</name>
    <dbReference type="NCBI Taxonomy" id="5486"/>
    <lineage>
        <taxon>Eukaryota</taxon>
        <taxon>Fungi</taxon>
        <taxon>Dikarya</taxon>
        <taxon>Ascomycota</taxon>
        <taxon>Saccharomycotina</taxon>
        <taxon>Pichiomycetes</taxon>
        <taxon>Debaryomycetaceae</taxon>
        <taxon>Candida/Lodderomyces clade</taxon>
        <taxon>Candida</taxon>
    </lineage>
</organism>
<dbReference type="EMBL" id="QLNQ01000018">
    <property type="protein sequence ID" value="RCK65981.1"/>
    <property type="molecule type" value="Genomic_DNA"/>
</dbReference>
<dbReference type="AlphaFoldDB" id="A0A367YLT6"/>